<sequence length="211" mass="23037">MSGHDVQVKAIAAMRTVRSLRMNGSFRQGPVRSELKLTMDSTGRCTGSLSTAGKGELQMIRTDKALYLKGDATWYREGGRDGRSQREVDAGVAALAGRWLKGKLTDPTMSPFAESCDMAQMLDSFKGSPKAYKGEMGTVDGRSSIVLFSPEGSKTATWHIATVGRPYLLKIATVGTNPSEVQFFDFNKPLAIDVPADAIDSDQFNRRYKDV</sequence>
<evidence type="ECO:0000313" key="2">
    <source>
        <dbReference type="Proteomes" id="UP001377168"/>
    </source>
</evidence>
<accession>A0ACC6Q814</accession>
<name>A0ACC6Q814_9ACTN</name>
<keyword evidence="2" id="KW-1185">Reference proteome</keyword>
<gene>
    <name evidence="1" type="ORF">WKI67_41230</name>
</gene>
<evidence type="ECO:0000313" key="1">
    <source>
        <dbReference type="EMBL" id="MEJ8639771.1"/>
    </source>
</evidence>
<dbReference type="Proteomes" id="UP001377168">
    <property type="component" value="Unassembled WGS sequence"/>
</dbReference>
<protein>
    <submittedName>
        <fullName evidence="1">Uncharacterized protein</fullName>
    </submittedName>
</protein>
<reference evidence="1" key="1">
    <citation type="submission" date="2024-03" db="EMBL/GenBank/DDBJ databases">
        <title>Novel Streptomyces species of biotechnological and ecological value are a feature of Machair soil.</title>
        <authorList>
            <person name="Prole J.R."/>
            <person name="Goodfellow M."/>
            <person name="Allenby N."/>
            <person name="Ward A.C."/>
        </authorList>
    </citation>
    <scope>NUCLEOTIDE SEQUENCE</scope>
    <source>
        <strain evidence="1">MS2.AVA.5</strain>
    </source>
</reference>
<comment type="caution">
    <text evidence="1">The sequence shown here is derived from an EMBL/GenBank/DDBJ whole genome shotgun (WGS) entry which is preliminary data.</text>
</comment>
<organism evidence="1 2">
    <name type="scientific">Streptomyces achmelvichensis</name>
    <dbReference type="NCBI Taxonomy" id="3134111"/>
    <lineage>
        <taxon>Bacteria</taxon>
        <taxon>Bacillati</taxon>
        <taxon>Actinomycetota</taxon>
        <taxon>Actinomycetes</taxon>
        <taxon>Kitasatosporales</taxon>
        <taxon>Streptomycetaceae</taxon>
        <taxon>Streptomyces</taxon>
    </lineage>
</organism>
<dbReference type="EMBL" id="JBBKAJ010000022">
    <property type="protein sequence ID" value="MEJ8639771.1"/>
    <property type="molecule type" value="Genomic_DNA"/>
</dbReference>
<proteinExistence type="predicted"/>